<dbReference type="InterPro" id="IPR036188">
    <property type="entry name" value="FAD/NAD-bd_sf"/>
</dbReference>
<dbReference type="PANTHER" id="PTHR46865">
    <property type="entry name" value="OXIDOREDUCTASE-RELATED"/>
    <property type="match status" value="1"/>
</dbReference>
<dbReference type="GO" id="GO:0016491">
    <property type="term" value="F:oxidoreductase activity"/>
    <property type="evidence" value="ECO:0007669"/>
    <property type="project" value="UniProtKB-KW"/>
</dbReference>
<feature type="transmembrane region" description="Helical" evidence="5">
    <location>
        <begin position="21"/>
        <end position="44"/>
    </location>
</feature>
<dbReference type="PRINTS" id="PR00420">
    <property type="entry name" value="RNGMNOXGNASE"/>
</dbReference>
<keyword evidence="5" id="KW-1133">Transmembrane helix</keyword>
<evidence type="ECO:0000313" key="8">
    <source>
        <dbReference type="Proteomes" id="UP000039046"/>
    </source>
</evidence>
<evidence type="ECO:0000256" key="3">
    <source>
        <dbReference type="ARBA" id="ARBA00023002"/>
    </source>
</evidence>
<dbReference type="Gene3D" id="3.50.50.60">
    <property type="entry name" value="FAD/NAD(P)-binding domain"/>
    <property type="match status" value="1"/>
</dbReference>
<keyword evidence="1" id="KW-0285">Flavoprotein</keyword>
<evidence type="ECO:0000313" key="7">
    <source>
        <dbReference type="EMBL" id="CEJ91923.1"/>
    </source>
</evidence>
<dbReference type="InterPro" id="IPR002938">
    <property type="entry name" value="FAD-bd"/>
</dbReference>
<evidence type="ECO:0000256" key="1">
    <source>
        <dbReference type="ARBA" id="ARBA00022630"/>
    </source>
</evidence>
<feature type="domain" description="FAD-binding" evidence="6">
    <location>
        <begin position="27"/>
        <end position="372"/>
    </location>
</feature>
<feature type="region of interest" description="Disordered" evidence="4">
    <location>
        <begin position="430"/>
        <end position="450"/>
    </location>
</feature>
<keyword evidence="5" id="KW-0472">Membrane</keyword>
<accession>A0A0A1TLY4</accession>
<evidence type="ECO:0000256" key="4">
    <source>
        <dbReference type="SAM" id="MobiDB-lite"/>
    </source>
</evidence>
<dbReference type="EMBL" id="CDHN01000004">
    <property type="protein sequence ID" value="CEJ91923.1"/>
    <property type="molecule type" value="Genomic_DNA"/>
</dbReference>
<protein>
    <recommendedName>
        <fullName evidence="6">FAD-binding domain-containing protein</fullName>
    </recommendedName>
</protein>
<dbReference type="GO" id="GO:0071949">
    <property type="term" value="F:FAD binding"/>
    <property type="evidence" value="ECO:0007669"/>
    <property type="project" value="InterPro"/>
</dbReference>
<organism evidence="7 8">
    <name type="scientific">[Torrubiella] hemipterigena</name>
    <dbReference type="NCBI Taxonomy" id="1531966"/>
    <lineage>
        <taxon>Eukaryota</taxon>
        <taxon>Fungi</taxon>
        <taxon>Dikarya</taxon>
        <taxon>Ascomycota</taxon>
        <taxon>Pezizomycotina</taxon>
        <taxon>Sordariomycetes</taxon>
        <taxon>Hypocreomycetidae</taxon>
        <taxon>Hypocreales</taxon>
        <taxon>Clavicipitaceae</taxon>
        <taxon>Clavicipitaceae incertae sedis</taxon>
        <taxon>'Torrubiella' clade</taxon>
    </lineage>
</organism>
<gene>
    <name evidence="7" type="ORF">VHEMI07606</name>
</gene>
<dbReference type="Pfam" id="PF01494">
    <property type="entry name" value="FAD_binding_3"/>
    <property type="match status" value="1"/>
</dbReference>
<dbReference type="OrthoDB" id="655030at2759"/>
<keyword evidence="8" id="KW-1185">Reference proteome</keyword>
<evidence type="ECO:0000259" key="6">
    <source>
        <dbReference type="Pfam" id="PF01494"/>
    </source>
</evidence>
<dbReference type="AlphaFoldDB" id="A0A0A1TLY4"/>
<sequence>MQEPRRIFVLTIHHDIQNTSLYSMPINILIVGAGIGGIALAILLQKSDPRHRITIVERHASLRASGQQIDIKNQAVDILKKLELLEAIKARCVSETGLEVLSATGKPIAEFGISPAGEQRLTLTSEYEIMRGDIINVLYTASCEQNARIQESPEEHGGFLRYEFDNTITGLTQDNASVGVTFAKGMDRSYDLVIGADGQGSATRRLAFGPDIRFKTCMPLGVHAAYYSIPSEAGDGTLARTYSATKSRMIFTRSSNRPVTQVLLFTMQGTAKLQDIYKEPMEAQKKAFADVFRGAGWNMKRLLDGLEKSNDFYANDLVQIKMDKLYTGRVALLGDAGHCPSPFTGMGTAGAIIGAYVLAGELARHTNSSDSHDISKALYSYDSNMRKPIQQCQKLSPVPLRLLFPSTRLGVWMLQNVAWFMSKVAPAIQNGSGSDQGDGKGNSSSWDLPDYPELLLKDHL</sequence>
<dbReference type="PANTHER" id="PTHR46865:SF7">
    <property type="entry name" value="MONOOXYGENASE, PUTATIVE (AFU_ORTHOLOGUE AFUA_8G07040)-RELATED"/>
    <property type="match status" value="1"/>
</dbReference>
<dbReference type="InterPro" id="IPR051704">
    <property type="entry name" value="FAD_aromatic-hydroxylase"/>
</dbReference>
<keyword evidence="2" id="KW-0274">FAD</keyword>
<dbReference type="Proteomes" id="UP000039046">
    <property type="component" value="Unassembled WGS sequence"/>
</dbReference>
<name>A0A0A1TLY4_9HYPO</name>
<proteinExistence type="predicted"/>
<dbReference type="SUPFAM" id="SSF51905">
    <property type="entry name" value="FAD/NAD(P)-binding domain"/>
    <property type="match status" value="1"/>
</dbReference>
<dbReference type="STRING" id="1531966.A0A0A1TLY4"/>
<keyword evidence="5" id="KW-0812">Transmembrane</keyword>
<evidence type="ECO:0000256" key="2">
    <source>
        <dbReference type="ARBA" id="ARBA00022827"/>
    </source>
</evidence>
<keyword evidence="3" id="KW-0560">Oxidoreductase</keyword>
<reference evidence="7 8" key="1">
    <citation type="journal article" date="2015" name="Genome Announc.">
        <title>Draft Genome Sequence and Gene Annotation of the Entomopathogenic Fungus Verticillium hemipterigenum.</title>
        <authorList>
            <person name="Horn F."/>
            <person name="Habel A."/>
            <person name="Scharf D.H."/>
            <person name="Dworschak J."/>
            <person name="Brakhage A.A."/>
            <person name="Guthke R."/>
            <person name="Hertweck C."/>
            <person name="Linde J."/>
        </authorList>
    </citation>
    <scope>NUCLEOTIDE SEQUENCE [LARGE SCALE GENOMIC DNA]</scope>
</reference>
<dbReference type="HOGENOM" id="CLU_009665_1_1_1"/>
<evidence type="ECO:0000256" key="5">
    <source>
        <dbReference type="SAM" id="Phobius"/>
    </source>
</evidence>